<feature type="region of interest" description="Disordered" evidence="1">
    <location>
        <begin position="1"/>
        <end position="42"/>
    </location>
</feature>
<name>D3Q373_STANL</name>
<keyword evidence="3" id="KW-1185">Reference proteome</keyword>
<dbReference type="AlphaFoldDB" id="D3Q373"/>
<dbReference type="EMBL" id="CP001778">
    <property type="protein sequence ID" value="ADD40043.1"/>
    <property type="molecule type" value="Genomic_DNA"/>
</dbReference>
<gene>
    <name evidence="2" type="ordered locus">Snas_0325</name>
</gene>
<evidence type="ECO:0000256" key="1">
    <source>
        <dbReference type="SAM" id="MobiDB-lite"/>
    </source>
</evidence>
<dbReference type="Proteomes" id="UP000000844">
    <property type="component" value="Chromosome"/>
</dbReference>
<evidence type="ECO:0000313" key="2">
    <source>
        <dbReference type="EMBL" id="ADD40043.1"/>
    </source>
</evidence>
<dbReference type="HOGENOM" id="CLU_3258160_0_0_11"/>
<feature type="compositionally biased region" description="Basic and acidic residues" evidence="1">
    <location>
        <begin position="19"/>
        <end position="42"/>
    </location>
</feature>
<proteinExistence type="predicted"/>
<sequence>MGKHDKKPDPSGNGHKPKDKVDPKKFVKPEDVKHKHDRKDDK</sequence>
<reference evidence="2 3" key="1">
    <citation type="journal article" date="2009" name="Stand. Genomic Sci.">
        <title>Complete genome sequence of Stackebrandtia nassauensis type strain (LLR-40K-21).</title>
        <authorList>
            <person name="Munk C."/>
            <person name="Lapidus A."/>
            <person name="Copeland A."/>
            <person name="Jando M."/>
            <person name="Mayilraj S."/>
            <person name="Glavina Del Rio T."/>
            <person name="Nolan M."/>
            <person name="Chen F."/>
            <person name="Lucas S."/>
            <person name="Tice H."/>
            <person name="Cheng J.F."/>
            <person name="Han C."/>
            <person name="Detter J.C."/>
            <person name="Bruce D."/>
            <person name="Goodwin L."/>
            <person name="Chain P."/>
            <person name="Pitluck S."/>
            <person name="Goker M."/>
            <person name="Ovchinikova G."/>
            <person name="Pati A."/>
            <person name="Ivanova N."/>
            <person name="Mavromatis K."/>
            <person name="Chen A."/>
            <person name="Palaniappan K."/>
            <person name="Land M."/>
            <person name="Hauser L."/>
            <person name="Chang Y.J."/>
            <person name="Jeffries C.D."/>
            <person name="Bristow J."/>
            <person name="Eisen J.A."/>
            <person name="Markowitz V."/>
            <person name="Hugenholtz P."/>
            <person name="Kyrpides N.C."/>
            <person name="Klenk H.P."/>
        </authorList>
    </citation>
    <scope>NUCLEOTIDE SEQUENCE [LARGE SCALE GENOMIC DNA]</scope>
    <source>
        <strain evidence="3">DSM 44728 / CIP 108903 / NRRL B-16338 / NBRC 102104 / LLR-40K-21</strain>
    </source>
</reference>
<accession>D3Q373</accession>
<dbReference type="KEGG" id="sna:Snas_0325"/>
<protein>
    <submittedName>
        <fullName evidence="2">Uncharacterized protein</fullName>
    </submittedName>
</protein>
<organism evidence="2 3">
    <name type="scientific">Stackebrandtia nassauensis (strain DSM 44728 / CIP 108903 / NRRL B-16338 / NBRC 102104 / LLR-40K-21)</name>
    <dbReference type="NCBI Taxonomy" id="446470"/>
    <lineage>
        <taxon>Bacteria</taxon>
        <taxon>Bacillati</taxon>
        <taxon>Actinomycetota</taxon>
        <taxon>Actinomycetes</taxon>
        <taxon>Glycomycetales</taxon>
        <taxon>Glycomycetaceae</taxon>
        <taxon>Stackebrandtia</taxon>
    </lineage>
</organism>
<evidence type="ECO:0000313" key="3">
    <source>
        <dbReference type="Proteomes" id="UP000000844"/>
    </source>
</evidence>
<dbReference type="RefSeq" id="WP_013015614.1">
    <property type="nucleotide sequence ID" value="NC_013947.1"/>
</dbReference>